<dbReference type="Pfam" id="PF03551">
    <property type="entry name" value="PadR"/>
    <property type="match status" value="1"/>
</dbReference>
<organism evidence="3 4">
    <name type="scientific">Dactylosporangium darangshiense</name>
    <dbReference type="NCBI Taxonomy" id="579108"/>
    <lineage>
        <taxon>Bacteria</taxon>
        <taxon>Bacillati</taxon>
        <taxon>Actinomycetota</taxon>
        <taxon>Actinomycetes</taxon>
        <taxon>Micromonosporales</taxon>
        <taxon>Micromonosporaceae</taxon>
        <taxon>Dactylosporangium</taxon>
    </lineage>
</organism>
<dbReference type="Gene3D" id="1.10.10.10">
    <property type="entry name" value="Winged helix-like DNA-binding domain superfamily/Winged helix DNA-binding domain"/>
    <property type="match status" value="1"/>
</dbReference>
<dbReference type="InterPro" id="IPR005149">
    <property type="entry name" value="Tscrpt_reg_PadR_N"/>
</dbReference>
<evidence type="ECO:0000259" key="2">
    <source>
        <dbReference type="Pfam" id="PF10400"/>
    </source>
</evidence>
<protein>
    <submittedName>
        <fullName evidence="3">PadR family transcriptional regulator</fullName>
    </submittedName>
</protein>
<dbReference type="SUPFAM" id="SSF46785">
    <property type="entry name" value="Winged helix' DNA-binding domain"/>
    <property type="match status" value="1"/>
</dbReference>
<dbReference type="RefSeq" id="WP_345134357.1">
    <property type="nucleotide sequence ID" value="NZ_BAABAT010000027.1"/>
</dbReference>
<accession>A0ABP8DJK5</accession>
<keyword evidence="4" id="KW-1185">Reference proteome</keyword>
<gene>
    <name evidence="3" type="ORF">GCM10022255_073890</name>
</gene>
<sequence>MKEVVLALLHDGGAHGYELKQTLDGKFGDLLPALNTGQIYTTLARLTRDELVTSEAVDGDARGKRMYQLTAAGRATLEEWVNRPVSGMRLKSEFLMKLVAVAAARLAEPGRLIEDQRHEYLQSLRDLDGLLHSGRHGPTAQLLVEGSILHLRADLEWLDLIEARLVDEGRIA</sequence>
<dbReference type="InterPro" id="IPR018309">
    <property type="entry name" value="Tscrpt_reg_PadR_C"/>
</dbReference>
<dbReference type="InterPro" id="IPR036388">
    <property type="entry name" value="WH-like_DNA-bd_sf"/>
</dbReference>
<dbReference type="Proteomes" id="UP001500620">
    <property type="component" value="Unassembled WGS sequence"/>
</dbReference>
<comment type="caution">
    <text evidence="3">The sequence shown here is derived from an EMBL/GenBank/DDBJ whole genome shotgun (WGS) entry which is preliminary data.</text>
</comment>
<proteinExistence type="predicted"/>
<dbReference type="PANTHER" id="PTHR43252">
    <property type="entry name" value="TRANSCRIPTIONAL REGULATOR YQJI"/>
    <property type="match status" value="1"/>
</dbReference>
<dbReference type="InterPro" id="IPR036390">
    <property type="entry name" value="WH_DNA-bd_sf"/>
</dbReference>
<reference evidence="4" key="1">
    <citation type="journal article" date="2019" name="Int. J. Syst. Evol. Microbiol.">
        <title>The Global Catalogue of Microorganisms (GCM) 10K type strain sequencing project: providing services to taxonomists for standard genome sequencing and annotation.</title>
        <authorList>
            <consortium name="The Broad Institute Genomics Platform"/>
            <consortium name="The Broad Institute Genome Sequencing Center for Infectious Disease"/>
            <person name="Wu L."/>
            <person name="Ma J."/>
        </authorList>
    </citation>
    <scope>NUCLEOTIDE SEQUENCE [LARGE SCALE GENOMIC DNA]</scope>
    <source>
        <strain evidence="4">JCM 17441</strain>
    </source>
</reference>
<dbReference type="Pfam" id="PF10400">
    <property type="entry name" value="Vir_act_alpha_C"/>
    <property type="match status" value="1"/>
</dbReference>
<dbReference type="EMBL" id="BAABAT010000027">
    <property type="protein sequence ID" value="GAA4257375.1"/>
    <property type="molecule type" value="Genomic_DNA"/>
</dbReference>
<evidence type="ECO:0000313" key="4">
    <source>
        <dbReference type="Proteomes" id="UP001500620"/>
    </source>
</evidence>
<feature type="domain" description="Transcription regulator PadR C-terminal" evidence="2">
    <location>
        <begin position="91"/>
        <end position="165"/>
    </location>
</feature>
<name>A0ABP8DJK5_9ACTN</name>
<dbReference type="PANTHER" id="PTHR43252:SF6">
    <property type="entry name" value="NEGATIVE TRANSCRIPTION REGULATOR PADR"/>
    <property type="match status" value="1"/>
</dbReference>
<feature type="domain" description="Transcription regulator PadR N-terminal" evidence="1">
    <location>
        <begin position="5"/>
        <end position="79"/>
    </location>
</feature>
<evidence type="ECO:0000313" key="3">
    <source>
        <dbReference type="EMBL" id="GAA4257375.1"/>
    </source>
</evidence>
<evidence type="ECO:0000259" key="1">
    <source>
        <dbReference type="Pfam" id="PF03551"/>
    </source>
</evidence>